<evidence type="ECO:0000256" key="8">
    <source>
        <dbReference type="SAM" id="Phobius"/>
    </source>
</evidence>
<evidence type="ECO:0000256" key="1">
    <source>
        <dbReference type="ARBA" id="ARBA00022475"/>
    </source>
</evidence>
<evidence type="ECO:0000313" key="9">
    <source>
        <dbReference type="EMBL" id="KKI51949.1"/>
    </source>
</evidence>
<proteinExistence type="predicted"/>
<feature type="transmembrane region" description="Helical" evidence="8">
    <location>
        <begin position="74"/>
        <end position="94"/>
    </location>
</feature>
<dbReference type="AlphaFoldDB" id="A0A0M2NHA7"/>
<keyword evidence="1" id="KW-1003">Cell membrane</keyword>
<organism evidence="9 10">
    <name type="scientific">Christensenella hongkongensis</name>
    <dbReference type="NCBI Taxonomy" id="270498"/>
    <lineage>
        <taxon>Bacteria</taxon>
        <taxon>Bacillati</taxon>
        <taxon>Bacillota</taxon>
        <taxon>Clostridia</taxon>
        <taxon>Christensenellales</taxon>
        <taxon>Christensenellaceae</taxon>
        <taxon>Christensenella</taxon>
    </lineage>
</organism>
<gene>
    <name evidence="9" type="ORF">CHK_0632</name>
</gene>
<keyword evidence="6 8" id="KW-1133">Transmembrane helix</keyword>
<name>A0A0M2NHA7_9FIRM</name>
<sequence>MFLAPLLVNMPSVFFAGICASIVIIFVFAPVIHSNHPLSEQSIQKTKKHARIIILLESAFMILLYFLTKDSVLAFSALLGVLSATLSTFAGRLLNQ</sequence>
<accession>A0A0M2NHA7</accession>
<dbReference type="InterPro" id="IPR006741">
    <property type="entry name" value="AgrB"/>
</dbReference>
<protein>
    <recommendedName>
        <fullName evidence="11">Accessory gene regulator B</fullName>
    </recommendedName>
</protein>
<evidence type="ECO:0000256" key="5">
    <source>
        <dbReference type="ARBA" id="ARBA00022801"/>
    </source>
</evidence>
<dbReference type="GO" id="GO:0008233">
    <property type="term" value="F:peptidase activity"/>
    <property type="evidence" value="ECO:0007669"/>
    <property type="project" value="UniProtKB-KW"/>
</dbReference>
<evidence type="ECO:0000313" key="10">
    <source>
        <dbReference type="Proteomes" id="UP000034076"/>
    </source>
</evidence>
<dbReference type="Proteomes" id="UP000034076">
    <property type="component" value="Unassembled WGS sequence"/>
</dbReference>
<evidence type="ECO:0000256" key="2">
    <source>
        <dbReference type="ARBA" id="ARBA00022654"/>
    </source>
</evidence>
<evidence type="ECO:0000256" key="7">
    <source>
        <dbReference type="ARBA" id="ARBA00023136"/>
    </source>
</evidence>
<dbReference type="GO" id="GO:0006508">
    <property type="term" value="P:proteolysis"/>
    <property type="evidence" value="ECO:0007669"/>
    <property type="project" value="UniProtKB-KW"/>
</dbReference>
<evidence type="ECO:0000256" key="6">
    <source>
        <dbReference type="ARBA" id="ARBA00022989"/>
    </source>
</evidence>
<evidence type="ECO:0008006" key="11">
    <source>
        <dbReference type="Google" id="ProtNLM"/>
    </source>
</evidence>
<feature type="transmembrane region" description="Helical" evidence="8">
    <location>
        <begin position="12"/>
        <end position="32"/>
    </location>
</feature>
<keyword evidence="5" id="KW-0378">Hydrolase</keyword>
<reference evidence="9 10" key="1">
    <citation type="submission" date="2015-04" db="EMBL/GenBank/DDBJ databases">
        <title>Draft genome sequence of bacteremic isolate Catabacter hongkongensis type strain HKU16T.</title>
        <authorList>
            <person name="Lau S.K."/>
            <person name="Teng J.L."/>
            <person name="Huang Y."/>
            <person name="Curreem S.O."/>
            <person name="Tsui S.K."/>
            <person name="Woo P.C."/>
        </authorList>
    </citation>
    <scope>NUCLEOTIDE SEQUENCE [LARGE SCALE GENOMIC DNA]</scope>
    <source>
        <strain evidence="9 10">HKU16</strain>
    </source>
</reference>
<keyword evidence="2" id="KW-0673">Quorum sensing</keyword>
<dbReference type="Pfam" id="PF04647">
    <property type="entry name" value="AgrB"/>
    <property type="match status" value="1"/>
</dbReference>
<keyword evidence="7 8" id="KW-0472">Membrane</keyword>
<feature type="transmembrane region" description="Helical" evidence="8">
    <location>
        <begin position="52"/>
        <end position="68"/>
    </location>
</feature>
<evidence type="ECO:0000256" key="3">
    <source>
        <dbReference type="ARBA" id="ARBA00022670"/>
    </source>
</evidence>
<evidence type="ECO:0000256" key="4">
    <source>
        <dbReference type="ARBA" id="ARBA00022692"/>
    </source>
</evidence>
<keyword evidence="4 8" id="KW-0812">Transmembrane</keyword>
<dbReference type="GO" id="GO:0009372">
    <property type="term" value="P:quorum sensing"/>
    <property type="evidence" value="ECO:0007669"/>
    <property type="project" value="UniProtKB-KW"/>
</dbReference>
<keyword evidence="3" id="KW-0645">Protease</keyword>
<keyword evidence="10" id="KW-1185">Reference proteome</keyword>
<comment type="caution">
    <text evidence="9">The sequence shown here is derived from an EMBL/GenBank/DDBJ whole genome shotgun (WGS) entry which is preliminary data.</text>
</comment>
<dbReference type="GO" id="GO:0016020">
    <property type="term" value="C:membrane"/>
    <property type="evidence" value="ECO:0007669"/>
    <property type="project" value="InterPro"/>
</dbReference>
<dbReference type="EMBL" id="LAYJ01000053">
    <property type="protein sequence ID" value="KKI51949.1"/>
    <property type="molecule type" value="Genomic_DNA"/>
</dbReference>
<dbReference type="STRING" id="270498.CHK_0632"/>